<evidence type="ECO:0008006" key="4">
    <source>
        <dbReference type="Google" id="ProtNLM"/>
    </source>
</evidence>
<evidence type="ECO:0000313" key="2">
    <source>
        <dbReference type="EMBL" id="CAH0393619.1"/>
    </source>
</evidence>
<keyword evidence="1" id="KW-0732">Signal</keyword>
<gene>
    <name evidence="2" type="ORF">BEMITA_LOCUS11999</name>
</gene>
<feature type="signal peptide" evidence="1">
    <location>
        <begin position="1"/>
        <end position="17"/>
    </location>
</feature>
<organism evidence="2 3">
    <name type="scientific">Bemisia tabaci</name>
    <name type="common">Sweetpotato whitefly</name>
    <name type="synonym">Aleurodes tabaci</name>
    <dbReference type="NCBI Taxonomy" id="7038"/>
    <lineage>
        <taxon>Eukaryota</taxon>
        <taxon>Metazoa</taxon>
        <taxon>Ecdysozoa</taxon>
        <taxon>Arthropoda</taxon>
        <taxon>Hexapoda</taxon>
        <taxon>Insecta</taxon>
        <taxon>Pterygota</taxon>
        <taxon>Neoptera</taxon>
        <taxon>Paraneoptera</taxon>
        <taxon>Hemiptera</taxon>
        <taxon>Sternorrhyncha</taxon>
        <taxon>Aleyrodoidea</taxon>
        <taxon>Aleyrodidae</taxon>
        <taxon>Aleyrodinae</taxon>
        <taxon>Bemisia</taxon>
    </lineage>
</organism>
<proteinExistence type="predicted"/>
<protein>
    <recommendedName>
        <fullName evidence="4">Cuticular protein</fullName>
    </recommendedName>
</protein>
<dbReference type="EMBL" id="OU963868">
    <property type="protein sequence ID" value="CAH0393619.1"/>
    <property type="molecule type" value="Genomic_DNA"/>
</dbReference>
<name>A0A9P0F5W7_BEMTA</name>
<dbReference type="Proteomes" id="UP001152759">
    <property type="component" value="Chromosome 7"/>
</dbReference>
<sequence length="203" mass="22281">MSYAVFAVLACVGMALAEIPLDYPEADYRTPYTSSYSYPISTSYSSYSYPVSSYSSYSSYPAYNDGRIYSTSYYPASSYSYSSYSIGKHAGSHSPCAAPVPEIKPVTVQSQHPVPYTFGLPLTPKVLEHHSAPQMINYYAQPYVVKHHQSAVLHAYTQKPVIVDNYEHPQVHELEGPQAVIVEEVCPPGHGAAISPVSAHPCK</sequence>
<dbReference type="AlphaFoldDB" id="A0A9P0F5W7"/>
<reference evidence="2" key="1">
    <citation type="submission" date="2021-12" db="EMBL/GenBank/DDBJ databases">
        <authorList>
            <person name="King R."/>
        </authorList>
    </citation>
    <scope>NUCLEOTIDE SEQUENCE</scope>
</reference>
<evidence type="ECO:0000313" key="3">
    <source>
        <dbReference type="Proteomes" id="UP001152759"/>
    </source>
</evidence>
<feature type="chain" id="PRO_5040303191" description="Cuticular protein" evidence="1">
    <location>
        <begin position="18"/>
        <end position="203"/>
    </location>
</feature>
<dbReference type="KEGG" id="btab:109032309"/>
<keyword evidence="3" id="KW-1185">Reference proteome</keyword>
<evidence type="ECO:0000256" key="1">
    <source>
        <dbReference type="SAM" id="SignalP"/>
    </source>
</evidence>
<accession>A0A9P0F5W7</accession>